<evidence type="ECO:0000313" key="3">
    <source>
        <dbReference type="Proteomes" id="UP000567246"/>
    </source>
</evidence>
<dbReference type="AlphaFoldDB" id="A0A7W9JHB3"/>
<sequence>MTEPRPEDVPEAGDVPMSVLGVRVELPEQHHVILLVDPPGRIMVPLWVGAPEAAAAALALEGVSAPRPLTHELLLSTVAALGAEVVRVRLTEVRNDVVHGELELSTGARVDARASDAVVLALRADAPVLASPAVLAEAGMSARSGEEDGQERTVEDFRDFLDSVRPEDFA</sequence>
<dbReference type="InterPro" id="IPR036104">
    <property type="entry name" value="BFN_sf"/>
</dbReference>
<proteinExistence type="predicted"/>
<dbReference type="GO" id="GO:0004518">
    <property type="term" value="F:nuclease activity"/>
    <property type="evidence" value="ECO:0007669"/>
    <property type="project" value="InterPro"/>
</dbReference>
<reference evidence="2 3" key="1">
    <citation type="submission" date="2020-08" db="EMBL/GenBank/DDBJ databases">
        <title>Sequencing the genomes of 1000 actinobacteria strains.</title>
        <authorList>
            <person name="Klenk H.-P."/>
        </authorList>
    </citation>
    <scope>NUCLEOTIDE SEQUENCE [LARGE SCALE GENOMIC DNA]</scope>
    <source>
        <strain evidence="2 3">DSM 17945</strain>
    </source>
</reference>
<protein>
    <submittedName>
        <fullName evidence="2">Bifunctional DNase/RNase</fullName>
    </submittedName>
</protein>
<name>A0A7W9JHB3_9MICC</name>
<evidence type="ECO:0000313" key="2">
    <source>
        <dbReference type="EMBL" id="MBB5847915.1"/>
    </source>
</evidence>
<dbReference type="RefSeq" id="WP_184170511.1">
    <property type="nucleotide sequence ID" value="NZ_BAABAG010000021.1"/>
</dbReference>
<organism evidence="2 3">
    <name type="scientific">Micrococcus endophyticus</name>
    <dbReference type="NCBI Taxonomy" id="455343"/>
    <lineage>
        <taxon>Bacteria</taxon>
        <taxon>Bacillati</taxon>
        <taxon>Actinomycetota</taxon>
        <taxon>Actinomycetes</taxon>
        <taxon>Micrococcales</taxon>
        <taxon>Micrococcaceae</taxon>
        <taxon>Micrococcus</taxon>
    </lineage>
</organism>
<evidence type="ECO:0000259" key="1">
    <source>
        <dbReference type="PROSITE" id="PS51658"/>
    </source>
</evidence>
<gene>
    <name evidence="2" type="ORF">HDA33_000479</name>
</gene>
<keyword evidence="3" id="KW-1185">Reference proteome</keyword>
<accession>A0A7W9JHB3</accession>
<dbReference type="SUPFAM" id="SSF103256">
    <property type="entry name" value="Hypothetical protein TM0160"/>
    <property type="match status" value="1"/>
</dbReference>
<feature type="domain" description="BFN" evidence="1">
    <location>
        <begin position="14"/>
        <end position="142"/>
    </location>
</feature>
<dbReference type="PROSITE" id="PS51658">
    <property type="entry name" value="BFN"/>
    <property type="match status" value="1"/>
</dbReference>
<dbReference type="EMBL" id="JACHMW010000001">
    <property type="protein sequence ID" value="MBB5847915.1"/>
    <property type="molecule type" value="Genomic_DNA"/>
</dbReference>
<dbReference type="Proteomes" id="UP000567246">
    <property type="component" value="Unassembled WGS sequence"/>
</dbReference>
<dbReference type="Gene3D" id="3.10.690.10">
    <property type="entry name" value="Bifunctional nuclease domain"/>
    <property type="match status" value="1"/>
</dbReference>
<comment type="caution">
    <text evidence="2">The sequence shown here is derived from an EMBL/GenBank/DDBJ whole genome shotgun (WGS) entry which is preliminary data.</text>
</comment>
<dbReference type="InterPro" id="IPR003729">
    <property type="entry name" value="Bi_nuclease_dom"/>
</dbReference>
<dbReference type="Pfam" id="PF02577">
    <property type="entry name" value="BFN_dom"/>
    <property type="match status" value="1"/>
</dbReference>